<sequence length="184" mass="20183">MDTWTRIERGGFYPEAVQRALRRALGRTEPLATLCQVDTGFDRGEVFRHLTIASITDRAIVQLHVDEMDGGFAMIATAVRRVSDIAGYSTMEVYTDPEKARGISEMTIALDLGGARRLEIEPTQCEHSHCEADHGFTASSFPDDMTFRVSAAADGQDAVDEARVFVDHLARLMGTRSDAGDSGE</sequence>
<dbReference type="AlphaFoldDB" id="A0AAP9Y9T6"/>
<name>A0AAP9Y9T6_9ACTO</name>
<dbReference type="KEGG" id="amy:ADJ76_02485"/>
<protein>
    <submittedName>
        <fullName evidence="1">Uncharacterized protein</fullName>
    </submittedName>
</protein>
<dbReference type="InterPro" id="IPR046040">
    <property type="entry name" value="DUF5998"/>
</dbReference>
<dbReference type="EMBL" id="CP066065">
    <property type="protein sequence ID" value="QQC44553.1"/>
    <property type="molecule type" value="Genomic_DNA"/>
</dbReference>
<reference evidence="1 2" key="1">
    <citation type="submission" date="2020-12" db="EMBL/GenBank/DDBJ databases">
        <title>FDA dAtabase for Regulatory Grade micrObial Sequences (FDA-ARGOS): Supporting development and validation of Infectious Disease Dx tests.</title>
        <authorList>
            <person name="Sproer C."/>
            <person name="Gronow S."/>
            <person name="Severitt S."/>
            <person name="Schroder I."/>
            <person name="Tallon L."/>
            <person name="Sadzewicz L."/>
            <person name="Zhao X."/>
            <person name="Boylan J."/>
            <person name="Ott S."/>
            <person name="Bowen H."/>
            <person name="Vavikolanu K."/>
            <person name="Mehta A."/>
            <person name="Aluvathingal J."/>
            <person name="Nadendla S."/>
            <person name="Lowell S."/>
            <person name="Myers T."/>
            <person name="Yan Y."/>
            <person name="Sichtig H."/>
        </authorList>
    </citation>
    <scope>NUCLEOTIDE SEQUENCE [LARGE SCALE GENOMIC DNA]</scope>
    <source>
        <strain evidence="1 2">FDAARGOS_985</strain>
    </source>
</reference>
<dbReference type="Pfam" id="PF19461">
    <property type="entry name" value="DUF5998"/>
    <property type="match status" value="1"/>
</dbReference>
<evidence type="ECO:0000313" key="1">
    <source>
        <dbReference type="EMBL" id="QQC44553.1"/>
    </source>
</evidence>
<keyword evidence="2" id="KW-1185">Reference proteome</keyword>
<organism evidence="1 2">
    <name type="scientific">Schaalia meyeri</name>
    <dbReference type="NCBI Taxonomy" id="52773"/>
    <lineage>
        <taxon>Bacteria</taxon>
        <taxon>Bacillati</taxon>
        <taxon>Actinomycetota</taxon>
        <taxon>Actinomycetes</taxon>
        <taxon>Actinomycetales</taxon>
        <taxon>Actinomycetaceae</taxon>
        <taxon>Schaalia</taxon>
    </lineage>
</organism>
<dbReference type="Proteomes" id="UP000595220">
    <property type="component" value="Chromosome"/>
</dbReference>
<proteinExistence type="predicted"/>
<gene>
    <name evidence="1" type="ORF">I6H42_03970</name>
</gene>
<evidence type="ECO:0000313" key="2">
    <source>
        <dbReference type="Proteomes" id="UP000595220"/>
    </source>
</evidence>
<dbReference type="RefSeq" id="WP_050694645.1">
    <property type="nucleotide sequence ID" value="NZ_CP012072.1"/>
</dbReference>
<accession>A0AAP9Y9T6</accession>